<sequence length="275" mass="30427">MSDTTGSVYLLARGGSERDRLNAQQKTVRKCVYDDRILNDDTVLLQPGCRILDSATGSGAWLIDAAQEVPEGAELYGADISDKSFPPPNDVPSNAHFSVAPATALPHEWDGYFDVVHQRYVANALRASDWKTALSEFHRVLKPGGALQLVEIDFRYPTSVGPTMKKYEELQRSVRNSTGVPVDAASHLGAWAEEAGFVNVMAQKKYVPVSKKWGEIGQRGFDAHMGALRNLTQGYLKAGFIQSGEEYSALLDDVEKEWDEFGVRYTIWVVCARKP</sequence>
<feature type="domain" description="Methyltransferase" evidence="1">
    <location>
        <begin position="51"/>
        <end position="145"/>
    </location>
</feature>
<dbReference type="InParanoid" id="A0A0H2RP11"/>
<dbReference type="Proteomes" id="UP000053477">
    <property type="component" value="Unassembled WGS sequence"/>
</dbReference>
<dbReference type="EMBL" id="KQ085957">
    <property type="protein sequence ID" value="KLO13589.1"/>
    <property type="molecule type" value="Genomic_DNA"/>
</dbReference>
<dbReference type="GO" id="GO:0008168">
    <property type="term" value="F:methyltransferase activity"/>
    <property type="evidence" value="ECO:0007669"/>
    <property type="project" value="UniProtKB-KW"/>
</dbReference>
<accession>A0A0H2RP11</accession>
<dbReference type="FunCoup" id="A0A0H2RP11">
    <property type="interactions" value="3"/>
</dbReference>
<dbReference type="AlphaFoldDB" id="A0A0H2RP11"/>
<dbReference type="SUPFAM" id="SSF53335">
    <property type="entry name" value="S-adenosyl-L-methionine-dependent methyltransferases"/>
    <property type="match status" value="1"/>
</dbReference>
<proteinExistence type="predicted"/>
<keyword evidence="2" id="KW-0808">Transferase</keyword>
<evidence type="ECO:0000313" key="2">
    <source>
        <dbReference type="EMBL" id="KLO13589.1"/>
    </source>
</evidence>
<keyword evidence="3" id="KW-1185">Reference proteome</keyword>
<dbReference type="GO" id="GO:0032259">
    <property type="term" value="P:methylation"/>
    <property type="evidence" value="ECO:0007669"/>
    <property type="project" value="UniProtKB-KW"/>
</dbReference>
<keyword evidence="2" id="KW-0489">Methyltransferase</keyword>
<dbReference type="Gene3D" id="3.40.50.150">
    <property type="entry name" value="Vaccinia Virus protein VP39"/>
    <property type="match status" value="1"/>
</dbReference>
<evidence type="ECO:0000313" key="3">
    <source>
        <dbReference type="Proteomes" id="UP000053477"/>
    </source>
</evidence>
<gene>
    <name evidence="2" type="ORF">SCHPADRAFT_355507</name>
</gene>
<dbReference type="PANTHER" id="PTHR43591">
    <property type="entry name" value="METHYLTRANSFERASE"/>
    <property type="match status" value="1"/>
</dbReference>
<organism evidence="2 3">
    <name type="scientific">Schizopora paradoxa</name>
    <dbReference type="NCBI Taxonomy" id="27342"/>
    <lineage>
        <taxon>Eukaryota</taxon>
        <taxon>Fungi</taxon>
        <taxon>Dikarya</taxon>
        <taxon>Basidiomycota</taxon>
        <taxon>Agaricomycotina</taxon>
        <taxon>Agaricomycetes</taxon>
        <taxon>Hymenochaetales</taxon>
        <taxon>Schizoporaceae</taxon>
        <taxon>Schizopora</taxon>
    </lineage>
</organism>
<dbReference type="InterPro" id="IPR029063">
    <property type="entry name" value="SAM-dependent_MTases_sf"/>
</dbReference>
<dbReference type="STRING" id="27342.A0A0H2RP11"/>
<dbReference type="OrthoDB" id="184880at2759"/>
<reference evidence="2 3" key="1">
    <citation type="submission" date="2015-04" db="EMBL/GenBank/DDBJ databases">
        <title>Complete genome sequence of Schizopora paradoxa KUC8140, a cosmopolitan wood degrader in East Asia.</title>
        <authorList>
            <consortium name="DOE Joint Genome Institute"/>
            <person name="Min B."/>
            <person name="Park H."/>
            <person name="Jang Y."/>
            <person name="Kim J.-J."/>
            <person name="Kim K.H."/>
            <person name="Pangilinan J."/>
            <person name="Lipzen A."/>
            <person name="Riley R."/>
            <person name="Grigoriev I.V."/>
            <person name="Spatafora J.W."/>
            <person name="Choi I.-G."/>
        </authorList>
    </citation>
    <scope>NUCLEOTIDE SEQUENCE [LARGE SCALE GENOMIC DNA]</scope>
    <source>
        <strain evidence="2 3">KUC8140</strain>
    </source>
</reference>
<dbReference type="Pfam" id="PF13649">
    <property type="entry name" value="Methyltransf_25"/>
    <property type="match status" value="1"/>
</dbReference>
<evidence type="ECO:0000259" key="1">
    <source>
        <dbReference type="Pfam" id="PF13649"/>
    </source>
</evidence>
<protein>
    <submittedName>
        <fullName evidence="2">S-adenosyl-L-methionine-dependent methyltransferase</fullName>
    </submittedName>
</protein>
<name>A0A0H2RP11_9AGAM</name>
<dbReference type="CDD" id="cd02440">
    <property type="entry name" value="AdoMet_MTases"/>
    <property type="match status" value="1"/>
</dbReference>
<dbReference type="InterPro" id="IPR041698">
    <property type="entry name" value="Methyltransf_25"/>
</dbReference>